<sequence>MRKRTENNANVHCCYKTKICKVKRKKKEKKLIKYFVPFRVHYKIGSCLNGQILH</sequence>
<accession>A0AAW2GW34</accession>
<evidence type="ECO:0000313" key="1">
    <source>
        <dbReference type="EMBL" id="KAL0131477.1"/>
    </source>
</evidence>
<name>A0AAW2GW34_9HYME</name>
<dbReference type="Proteomes" id="UP001430953">
    <property type="component" value="Unassembled WGS sequence"/>
</dbReference>
<proteinExistence type="predicted"/>
<keyword evidence="2" id="KW-1185">Reference proteome</keyword>
<gene>
    <name evidence="1" type="ORF">PUN28_002776</name>
</gene>
<dbReference type="AlphaFoldDB" id="A0AAW2GW34"/>
<evidence type="ECO:0000313" key="2">
    <source>
        <dbReference type="Proteomes" id="UP001430953"/>
    </source>
</evidence>
<organism evidence="1 2">
    <name type="scientific">Cardiocondyla obscurior</name>
    <dbReference type="NCBI Taxonomy" id="286306"/>
    <lineage>
        <taxon>Eukaryota</taxon>
        <taxon>Metazoa</taxon>
        <taxon>Ecdysozoa</taxon>
        <taxon>Arthropoda</taxon>
        <taxon>Hexapoda</taxon>
        <taxon>Insecta</taxon>
        <taxon>Pterygota</taxon>
        <taxon>Neoptera</taxon>
        <taxon>Endopterygota</taxon>
        <taxon>Hymenoptera</taxon>
        <taxon>Apocrita</taxon>
        <taxon>Aculeata</taxon>
        <taxon>Formicoidea</taxon>
        <taxon>Formicidae</taxon>
        <taxon>Myrmicinae</taxon>
        <taxon>Cardiocondyla</taxon>
    </lineage>
</organism>
<comment type="caution">
    <text evidence="1">The sequence shown here is derived from an EMBL/GenBank/DDBJ whole genome shotgun (WGS) entry which is preliminary data.</text>
</comment>
<protein>
    <submittedName>
        <fullName evidence="1">Uncharacterized protein</fullName>
    </submittedName>
</protein>
<reference evidence="1 2" key="1">
    <citation type="submission" date="2023-03" db="EMBL/GenBank/DDBJ databases">
        <title>High recombination rates correlate with genetic variation in Cardiocondyla obscurior ants.</title>
        <authorList>
            <person name="Errbii M."/>
        </authorList>
    </citation>
    <scope>NUCLEOTIDE SEQUENCE [LARGE SCALE GENOMIC DNA]</scope>
    <source>
        <strain evidence="1">Alpha-2009</strain>
        <tissue evidence="1">Whole body</tissue>
    </source>
</reference>
<dbReference type="EMBL" id="JADYXP020000002">
    <property type="protein sequence ID" value="KAL0131477.1"/>
    <property type="molecule type" value="Genomic_DNA"/>
</dbReference>